<feature type="domain" description="SANT" evidence="13">
    <location>
        <begin position="364"/>
        <end position="415"/>
    </location>
</feature>
<evidence type="ECO:0000259" key="11">
    <source>
        <dbReference type="PROSITE" id="PS50114"/>
    </source>
</evidence>
<evidence type="ECO:0000256" key="4">
    <source>
        <dbReference type="ARBA" id="ARBA00023015"/>
    </source>
</evidence>
<dbReference type="FunFam" id="1.10.10.60:FF:000033">
    <property type="entry name" value="REST corepressor 3"/>
    <property type="match status" value="1"/>
</dbReference>
<feature type="compositionally biased region" description="Acidic residues" evidence="10">
    <location>
        <begin position="432"/>
        <end position="442"/>
    </location>
</feature>
<dbReference type="InterPro" id="IPR013088">
    <property type="entry name" value="Znf_NHR/GATA"/>
</dbReference>
<dbReference type="GO" id="GO:0006357">
    <property type="term" value="P:regulation of transcription by RNA polymerase II"/>
    <property type="evidence" value="ECO:0007669"/>
    <property type="project" value="TreeGrafter"/>
</dbReference>
<evidence type="ECO:0000259" key="13">
    <source>
        <dbReference type="PROSITE" id="PS51293"/>
    </source>
</evidence>
<evidence type="ECO:0000256" key="5">
    <source>
        <dbReference type="ARBA" id="ARBA00023054"/>
    </source>
</evidence>
<dbReference type="GO" id="GO:0003714">
    <property type="term" value="F:transcription corepressor activity"/>
    <property type="evidence" value="ECO:0007669"/>
    <property type="project" value="TreeGrafter"/>
</dbReference>
<dbReference type="CDD" id="cd00167">
    <property type="entry name" value="SANT"/>
    <property type="match status" value="1"/>
</dbReference>
<evidence type="ECO:0000256" key="3">
    <source>
        <dbReference type="ARBA" id="ARBA00022737"/>
    </source>
</evidence>
<feature type="compositionally biased region" description="Basic and acidic residues" evidence="10">
    <location>
        <begin position="443"/>
        <end position="454"/>
    </location>
</feature>
<dbReference type="Gene3D" id="1.10.10.60">
    <property type="entry name" value="Homeodomain-like"/>
    <property type="match status" value="1"/>
</dbReference>
<dbReference type="PANTHER" id="PTHR16089">
    <property type="entry name" value="REST COREPRESSOR COREST PROTEIN-RELATED"/>
    <property type="match status" value="1"/>
</dbReference>
<feature type="region of interest" description="Disordered" evidence="10">
    <location>
        <begin position="425"/>
        <end position="520"/>
    </location>
</feature>
<dbReference type="InterPro" id="IPR017884">
    <property type="entry name" value="SANT_dom"/>
</dbReference>
<sequence length="520" mass="59187">MVMADKNNEESRNGRRSRGASPHSDDSSDESDQDNGMRVGQEYQAEIPEFCPDSKYYSSDDDDSKMKGEDDGRRKDPSLPRKPWLVWTPSTTISEAKVDEYTIIAKEKHGYNTEQALGLLYFHKHNVEKALKDLGNFLPLPDDWTVEDKVLFEQAFSFHGKSFHRIRQMLPDKSIASLVKYYYSWKKTRSRTSVMDKHARKQAHPRDDDSDGGSEEGSENTDSEHEAKENGKDDKKSCCNCGLTTAHIHVTPKGSMCNGCNLYWRRHGAMKPANLRRHESQSHNRHNPIKHKRRPPRGMYLNQEDIMAMVSGPPGQPESLLKSLDAELVSLKQQVQKNKQMISLQKQKTSCGIDNVRPPEGNTRINARWTTEELLLAVQGVRRYGKDFKAIAEVIGNKTEAHLRSFFVNFRRRYNLDEVLAEYEAEHGTDDVKEEEEEEEEEKVTIKMEVDKSPENNNTASHPPPLAQNNGITAVPPPLLKQPPARTNTNTSRLMPQKPTLQQPPPLIRPNPSVPVTVKD</sequence>
<dbReference type="GO" id="GO:0043565">
    <property type="term" value="F:sequence-specific DNA binding"/>
    <property type="evidence" value="ECO:0007669"/>
    <property type="project" value="InterPro"/>
</dbReference>
<dbReference type="SMART" id="SM01189">
    <property type="entry name" value="ELM2"/>
    <property type="match status" value="1"/>
</dbReference>
<keyword evidence="2" id="KW-0678">Repressor</keyword>
<feature type="compositionally biased region" description="Basic and acidic residues" evidence="10">
    <location>
        <begin position="64"/>
        <end position="79"/>
    </location>
</feature>
<dbReference type="InterPro" id="IPR051066">
    <property type="entry name" value="Trans_reg/Corepressor"/>
</dbReference>
<evidence type="ECO:0000256" key="2">
    <source>
        <dbReference type="ARBA" id="ARBA00022491"/>
    </source>
</evidence>
<feature type="compositionally biased region" description="Polar residues" evidence="10">
    <location>
        <begin position="455"/>
        <end position="472"/>
    </location>
</feature>
<dbReference type="Gene3D" id="3.30.50.10">
    <property type="entry name" value="Erythroid Transcription Factor GATA-1, subunit A"/>
    <property type="match status" value="1"/>
</dbReference>
<dbReference type="GO" id="GO:0008270">
    <property type="term" value="F:zinc ion binding"/>
    <property type="evidence" value="ECO:0007669"/>
    <property type="project" value="UniProtKB-KW"/>
</dbReference>
<evidence type="ECO:0000259" key="12">
    <source>
        <dbReference type="PROSITE" id="PS51156"/>
    </source>
</evidence>
<organism evidence="14 15">
    <name type="scientific">Patella caerulea</name>
    <name type="common">Rayed Mediterranean limpet</name>
    <dbReference type="NCBI Taxonomy" id="87958"/>
    <lineage>
        <taxon>Eukaryota</taxon>
        <taxon>Metazoa</taxon>
        <taxon>Spiralia</taxon>
        <taxon>Lophotrochozoa</taxon>
        <taxon>Mollusca</taxon>
        <taxon>Gastropoda</taxon>
        <taxon>Patellogastropoda</taxon>
        <taxon>Patelloidea</taxon>
        <taxon>Patellidae</taxon>
        <taxon>Patella</taxon>
    </lineage>
</organism>
<dbReference type="EMBL" id="JAZGQO010000007">
    <property type="protein sequence ID" value="KAK6183432.1"/>
    <property type="molecule type" value="Genomic_DNA"/>
</dbReference>
<dbReference type="PROSITE" id="PS51156">
    <property type="entry name" value="ELM2"/>
    <property type="match status" value="1"/>
</dbReference>
<dbReference type="Gene3D" id="4.10.1240.50">
    <property type="match status" value="1"/>
</dbReference>
<feature type="region of interest" description="Disordered" evidence="10">
    <location>
        <begin position="277"/>
        <end position="296"/>
    </location>
</feature>
<dbReference type="Gene3D" id="1.20.58.1880">
    <property type="match status" value="1"/>
</dbReference>
<feature type="domain" description="ELM2" evidence="12">
    <location>
        <begin position="35"/>
        <end position="138"/>
    </location>
</feature>
<proteinExistence type="inferred from homology"/>
<feature type="compositionally biased region" description="Acidic residues" evidence="10">
    <location>
        <begin position="208"/>
        <end position="221"/>
    </location>
</feature>
<keyword evidence="9" id="KW-0479">Metal-binding</keyword>
<keyword evidence="7" id="KW-0539">Nucleus</keyword>
<evidence type="ECO:0000256" key="10">
    <source>
        <dbReference type="SAM" id="MobiDB-lite"/>
    </source>
</evidence>
<dbReference type="AlphaFoldDB" id="A0AAN8PS66"/>
<feature type="region of interest" description="Disordered" evidence="10">
    <location>
        <begin position="1"/>
        <end position="82"/>
    </location>
</feature>
<keyword evidence="9" id="KW-0862">Zinc</keyword>
<dbReference type="FunFam" id="1.20.58.1880:FF:000001">
    <property type="entry name" value="REST corepressor 1"/>
    <property type="match status" value="1"/>
</dbReference>
<feature type="compositionally biased region" description="Basic residues" evidence="10">
    <location>
        <begin position="283"/>
        <end position="296"/>
    </location>
</feature>
<dbReference type="FunFam" id="4.10.1240.50:FF:000002">
    <property type="entry name" value="REST corepressor isoform X1"/>
    <property type="match status" value="1"/>
</dbReference>
<dbReference type="InterPro" id="IPR000949">
    <property type="entry name" value="ELM2_dom"/>
</dbReference>
<accession>A0AAN8PS66</accession>
<dbReference type="InterPro" id="IPR000679">
    <property type="entry name" value="Znf_GATA"/>
</dbReference>
<dbReference type="CDD" id="cd00202">
    <property type="entry name" value="ZnF_GATA"/>
    <property type="match status" value="1"/>
</dbReference>
<dbReference type="InterPro" id="IPR009057">
    <property type="entry name" value="Homeodomain-like_sf"/>
</dbReference>
<dbReference type="InterPro" id="IPR001005">
    <property type="entry name" value="SANT/Myb"/>
</dbReference>
<dbReference type="GO" id="GO:0000118">
    <property type="term" value="C:histone deacetylase complex"/>
    <property type="evidence" value="ECO:0007669"/>
    <property type="project" value="TreeGrafter"/>
</dbReference>
<dbReference type="InterPro" id="IPR049048">
    <property type="entry name" value="REST_helical"/>
</dbReference>
<evidence type="ECO:0000256" key="7">
    <source>
        <dbReference type="ARBA" id="ARBA00023242"/>
    </source>
</evidence>
<name>A0AAN8PS66_PATCE</name>
<dbReference type="GO" id="GO:0005667">
    <property type="term" value="C:transcription regulator complex"/>
    <property type="evidence" value="ECO:0007669"/>
    <property type="project" value="TreeGrafter"/>
</dbReference>
<reference evidence="14 15" key="1">
    <citation type="submission" date="2024-01" db="EMBL/GenBank/DDBJ databases">
        <title>The genome of the rayed Mediterranean limpet Patella caerulea (Linnaeus, 1758).</title>
        <authorList>
            <person name="Anh-Thu Weber A."/>
            <person name="Halstead-Nussloch G."/>
        </authorList>
    </citation>
    <scope>NUCLEOTIDE SEQUENCE [LARGE SCALE GENOMIC DNA]</scope>
    <source>
        <strain evidence="14">AATW-2023a</strain>
        <tissue evidence="14">Whole specimen</tissue>
    </source>
</reference>
<feature type="compositionally biased region" description="Basic and acidic residues" evidence="10">
    <location>
        <begin position="222"/>
        <end position="235"/>
    </location>
</feature>
<evidence type="ECO:0000313" key="15">
    <source>
        <dbReference type="Proteomes" id="UP001347796"/>
    </source>
</evidence>
<dbReference type="PROSITE" id="PS50114">
    <property type="entry name" value="GATA_ZN_FINGER_2"/>
    <property type="match status" value="1"/>
</dbReference>
<evidence type="ECO:0000256" key="8">
    <source>
        <dbReference type="ARBA" id="ARBA00038011"/>
    </source>
</evidence>
<evidence type="ECO:0000256" key="9">
    <source>
        <dbReference type="PROSITE-ProRule" id="PRU00094"/>
    </source>
</evidence>
<evidence type="ECO:0000256" key="1">
    <source>
        <dbReference type="ARBA" id="ARBA00004123"/>
    </source>
</evidence>
<gene>
    <name evidence="14" type="ORF">SNE40_010916</name>
</gene>
<keyword evidence="3" id="KW-0677">Repeat</keyword>
<dbReference type="PROSITE" id="PS51293">
    <property type="entry name" value="SANT"/>
    <property type="match status" value="2"/>
</dbReference>
<comment type="similarity">
    <text evidence="8">Belongs to the CoREST family.</text>
</comment>
<dbReference type="SUPFAM" id="SSF46689">
    <property type="entry name" value="Homeodomain-like"/>
    <property type="match status" value="2"/>
</dbReference>
<feature type="compositionally biased region" description="Pro residues" evidence="10">
    <location>
        <begin position="502"/>
        <end position="513"/>
    </location>
</feature>
<feature type="domain" description="SANT" evidence="13">
    <location>
        <begin position="139"/>
        <end position="190"/>
    </location>
</feature>
<feature type="region of interest" description="Disordered" evidence="10">
    <location>
        <begin position="193"/>
        <end position="235"/>
    </location>
</feature>
<evidence type="ECO:0008006" key="16">
    <source>
        <dbReference type="Google" id="ProtNLM"/>
    </source>
</evidence>
<feature type="compositionally biased region" description="Basic and acidic residues" evidence="10">
    <location>
        <begin position="1"/>
        <end position="13"/>
    </location>
</feature>
<evidence type="ECO:0000256" key="6">
    <source>
        <dbReference type="ARBA" id="ARBA00023163"/>
    </source>
</evidence>
<protein>
    <recommendedName>
        <fullName evidence="16">REST corepressor</fullName>
    </recommendedName>
</protein>
<evidence type="ECO:0000313" key="14">
    <source>
        <dbReference type="EMBL" id="KAK6183432.1"/>
    </source>
</evidence>
<dbReference type="Proteomes" id="UP001347796">
    <property type="component" value="Unassembled WGS sequence"/>
</dbReference>
<dbReference type="Pfam" id="PF01448">
    <property type="entry name" value="ELM2"/>
    <property type="match status" value="1"/>
</dbReference>
<keyword evidence="5" id="KW-0175">Coiled coil</keyword>
<keyword evidence="15" id="KW-1185">Reference proteome</keyword>
<dbReference type="SMART" id="SM00717">
    <property type="entry name" value="SANT"/>
    <property type="match status" value="2"/>
</dbReference>
<dbReference type="Pfam" id="PF00249">
    <property type="entry name" value="Myb_DNA-binding"/>
    <property type="match status" value="2"/>
</dbReference>
<comment type="caution">
    <text evidence="14">The sequence shown here is derived from an EMBL/GenBank/DDBJ whole genome shotgun (WGS) entry which is preliminary data.</text>
</comment>
<comment type="subcellular location">
    <subcellularLocation>
        <location evidence="1">Nucleus</location>
    </subcellularLocation>
</comment>
<keyword evidence="6" id="KW-0804">Transcription</keyword>
<keyword evidence="9" id="KW-0863">Zinc-finger</keyword>
<dbReference type="Pfam" id="PF20878">
    <property type="entry name" value="REST_helical"/>
    <property type="match status" value="1"/>
</dbReference>
<keyword evidence="4" id="KW-0805">Transcription regulation</keyword>
<dbReference type="PANTHER" id="PTHR16089:SF28">
    <property type="entry name" value="REST COREPRESSOR"/>
    <property type="match status" value="1"/>
</dbReference>
<feature type="domain" description="GATA-type" evidence="11">
    <location>
        <begin position="232"/>
        <end position="285"/>
    </location>
</feature>